<dbReference type="RefSeq" id="WP_263992868.1">
    <property type="nucleotide sequence ID" value="NZ_CP087994.1"/>
</dbReference>
<keyword evidence="2" id="KW-1185">Reference proteome</keyword>
<dbReference type="EMBL" id="CP087994">
    <property type="protein sequence ID" value="UYO62972.1"/>
    <property type="molecule type" value="Genomic_DNA"/>
</dbReference>
<gene>
    <name evidence="1" type="ORF">LNN31_00550</name>
</gene>
<sequence>MLKLIEPKEKPVLDRERIYINSTQRALSEYDGTVSTARKLIFNAVRFFIHVDIDLYDRADLENLMDMSNALSMVIAKITPADLMTIFPITKTYDGERYQMKDYFSAMEAVNAHGLHEPFKTADNARALLWEYWNRDIMEYQVKLMSIISAFNQMETGESLLERWIREKDIDLPVHRKYTDQNGNSYMVDGNGRSMPVVKSFPKHIKLLGGLQQ</sequence>
<proteinExistence type="predicted"/>
<dbReference type="Proteomes" id="UP001163550">
    <property type="component" value="Chromosome"/>
</dbReference>
<organism evidence="1 2">
    <name type="scientific">Acetobacterium wieringae</name>
    <dbReference type="NCBI Taxonomy" id="52694"/>
    <lineage>
        <taxon>Bacteria</taxon>
        <taxon>Bacillati</taxon>
        <taxon>Bacillota</taxon>
        <taxon>Clostridia</taxon>
        <taxon>Eubacteriales</taxon>
        <taxon>Eubacteriaceae</taxon>
        <taxon>Acetobacterium</taxon>
    </lineage>
</organism>
<name>A0ABY6HF18_9FIRM</name>
<accession>A0ABY6HF18</accession>
<protein>
    <submittedName>
        <fullName evidence="1">Uncharacterized protein</fullName>
    </submittedName>
</protein>
<reference evidence="1" key="1">
    <citation type="submission" date="2021-11" db="EMBL/GenBank/DDBJ databases">
        <title>Isoprene-degrading acetogen.</title>
        <authorList>
            <person name="Yang Y."/>
            <person name="Jin H."/>
            <person name="Yan J."/>
        </authorList>
    </citation>
    <scope>NUCLEOTIDE SEQUENCE</scope>
    <source>
        <strain evidence="1">Berkeley</strain>
    </source>
</reference>
<evidence type="ECO:0000313" key="1">
    <source>
        <dbReference type="EMBL" id="UYO62972.1"/>
    </source>
</evidence>
<evidence type="ECO:0000313" key="2">
    <source>
        <dbReference type="Proteomes" id="UP001163550"/>
    </source>
</evidence>